<comment type="caution">
    <text evidence="2">The sequence shown here is derived from an EMBL/GenBank/DDBJ whole genome shotgun (WGS) entry which is preliminary data.</text>
</comment>
<protein>
    <submittedName>
        <fullName evidence="2">Fe-S cluster assembly protein SufD</fullName>
    </submittedName>
</protein>
<gene>
    <name evidence="2" type="primary">sufD</name>
    <name evidence="2" type="ORF">FME95_01675</name>
</gene>
<dbReference type="EMBL" id="VKAD01000001">
    <property type="protein sequence ID" value="TXR53307.1"/>
    <property type="molecule type" value="Genomic_DNA"/>
</dbReference>
<dbReference type="NCBIfam" id="TIGR01981">
    <property type="entry name" value="sufD"/>
    <property type="match status" value="1"/>
</dbReference>
<proteinExistence type="predicted"/>
<accession>A0A5C8Z6P9</accession>
<dbReference type="Pfam" id="PF01458">
    <property type="entry name" value="SUFBD_core"/>
    <property type="match status" value="1"/>
</dbReference>
<dbReference type="InterPro" id="IPR037284">
    <property type="entry name" value="SUF_FeS_clus_asmbl_SufBD_sf"/>
</dbReference>
<dbReference type="PANTHER" id="PTHR43575:SF1">
    <property type="entry name" value="PROTEIN ABCI7, CHLOROPLASTIC"/>
    <property type="match status" value="1"/>
</dbReference>
<dbReference type="PANTHER" id="PTHR43575">
    <property type="entry name" value="PROTEIN ABCI7, CHLOROPLASTIC"/>
    <property type="match status" value="1"/>
</dbReference>
<dbReference type="OrthoDB" id="9768262at2"/>
<feature type="domain" description="SUF system FeS cluster assembly SufBD core" evidence="1">
    <location>
        <begin position="164"/>
        <end position="394"/>
    </location>
</feature>
<dbReference type="Proteomes" id="UP000321764">
    <property type="component" value="Unassembled WGS sequence"/>
</dbReference>
<organism evidence="2 3">
    <name type="scientific">Reinekea thalattae</name>
    <dbReference type="NCBI Taxonomy" id="2593301"/>
    <lineage>
        <taxon>Bacteria</taxon>
        <taxon>Pseudomonadati</taxon>
        <taxon>Pseudomonadota</taxon>
        <taxon>Gammaproteobacteria</taxon>
        <taxon>Oceanospirillales</taxon>
        <taxon>Saccharospirillaceae</taxon>
        <taxon>Reinekea</taxon>
    </lineage>
</organism>
<evidence type="ECO:0000313" key="2">
    <source>
        <dbReference type="EMBL" id="TXR53307.1"/>
    </source>
</evidence>
<keyword evidence="3" id="KW-1185">Reference proteome</keyword>
<name>A0A5C8Z6P9_9GAMM</name>
<evidence type="ECO:0000259" key="1">
    <source>
        <dbReference type="Pfam" id="PF01458"/>
    </source>
</evidence>
<dbReference type="InterPro" id="IPR055346">
    <property type="entry name" value="Fe-S_cluster_assembly_SufBD"/>
</dbReference>
<sequence>MHKVTTQLDVSHVFPAVNQQVKQSALMSWQQAAQQQLAEQLLPTKKTEAWKYTPLKSIVSIDWNKDAQAPFDQGVVFQDWHEITLRIENGMLASVPDLPAGVELICSADFNEQQSQEFIEKITEQRGSFYFDALNQAALDQAYWLKVDDGVTLEKPLHFNYVQAGNHRMINTQLLIELGKGAAATVAETFTQAQGSVCFSNANTTATIGEQAHLTHYHLLLERDENRHVGRVSMALSEKAKLTAFHMAIGGVLKRKDIAIHHRGENTELSLNGVYLPTGNEIIDYHTSIDHAVPNCFSDQVFRCIAGDSSKAIFNGRIHIHPQAQKSLANMNNRNLLLSPNAEVYTKPELEIYADDVRCSHGATMAQLDEDMLFYFQSRGISRAKAEVMLSFGFINELLDALTDEPVKALLQPLLGELFSQSSSQPMRQTA</sequence>
<evidence type="ECO:0000313" key="3">
    <source>
        <dbReference type="Proteomes" id="UP000321764"/>
    </source>
</evidence>
<dbReference type="InterPro" id="IPR011542">
    <property type="entry name" value="SUF_FeS_clus_asmbl_SufD"/>
</dbReference>
<dbReference type="InterPro" id="IPR000825">
    <property type="entry name" value="SUF_FeS_clus_asmbl_SufBD_core"/>
</dbReference>
<reference evidence="2 3" key="1">
    <citation type="submission" date="2019-07" db="EMBL/GenBank/DDBJ databases">
        <title>Reinekea sp. strain SSH23 genome sequencing and assembly.</title>
        <authorList>
            <person name="Kim I."/>
        </authorList>
    </citation>
    <scope>NUCLEOTIDE SEQUENCE [LARGE SCALE GENOMIC DNA]</scope>
    <source>
        <strain evidence="2 3">SSH23</strain>
    </source>
</reference>
<dbReference type="AlphaFoldDB" id="A0A5C8Z6P9"/>
<dbReference type="SUPFAM" id="SSF101960">
    <property type="entry name" value="Stabilizer of iron transporter SufD"/>
    <property type="match status" value="1"/>
</dbReference>
<dbReference type="GO" id="GO:0016226">
    <property type="term" value="P:iron-sulfur cluster assembly"/>
    <property type="evidence" value="ECO:0007669"/>
    <property type="project" value="InterPro"/>
</dbReference>